<dbReference type="AlphaFoldDB" id="A0A3B0R4Q8"/>
<accession>A0A3B0R4Q8</accession>
<reference evidence="2" key="1">
    <citation type="submission" date="2018-06" db="EMBL/GenBank/DDBJ databases">
        <authorList>
            <person name="Zhirakovskaya E."/>
        </authorList>
    </citation>
    <scope>NUCLEOTIDE SEQUENCE</scope>
</reference>
<gene>
    <name evidence="2" type="ORF">MNBD_ALPHA02-118</name>
</gene>
<feature type="compositionally biased region" description="Basic and acidic residues" evidence="1">
    <location>
        <begin position="36"/>
        <end position="47"/>
    </location>
</feature>
<evidence type="ECO:0000313" key="2">
    <source>
        <dbReference type="EMBL" id="VAV87502.1"/>
    </source>
</evidence>
<feature type="compositionally biased region" description="Basic and acidic residues" evidence="1">
    <location>
        <begin position="1"/>
        <end position="13"/>
    </location>
</feature>
<sequence>MTKEDKQKEKQDRLAQALRNNLKRRKQQSGTQQNRKAPDDGTKGEKD</sequence>
<feature type="region of interest" description="Disordered" evidence="1">
    <location>
        <begin position="1"/>
        <end position="47"/>
    </location>
</feature>
<dbReference type="EMBL" id="UOED01000026">
    <property type="protein sequence ID" value="VAV87502.1"/>
    <property type="molecule type" value="Genomic_DNA"/>
</dbReference>
<proteinExistence type="predicted"/>
<evidence type="ECO:0000256" key="1">
    <source>
        <dbReference type="SAM" id="MobiDB-lite"/>
    </source>
</evidence>
<name>A0A3B0R4Q8_9ZZZZ</name>
<protein>
    <submittedName>
        <fullName evidence="2">Uncharacterized protein</fullName>
    </submittedName>
</protein>
<organism evidence="2">
    <name type="scientific">hydrothermal vent metagenome</name>
    <dbReference type="NCBI Taxonomy" id="652676"/>
    <lineage>
        <taxon>unclassified sequences</taxon>
        <taxon>metagenomes</taxon>
        <taxon>ecological metagenomes</taxon>
    </lineage>
</organism>